<dbReference type="PANTHER" id="PTHR43132:SF2">
    <property type="entry name" value="ARSENICAL RESISTANCE OPERON REPRESSOR ARSR-RELATED"/>
    <property type="match status" value="1"/>
</dbReference>
<name>A0A1M5UJR1_9CLOT</name>
<evidence type="ECO:0000259" key="4">
    <source>
        <dbReference type="PROSITE" id="PS50987"/>
    </source>
</evidence>
<dbReference type="Proteomes" id="UP000184447">
    <property type="component" value="Unassembled WGS sequence"/>
</dbReference>
<dbReference type="STRING" id="1121316.SAMN02745207_01773"/>
<sequence length="101" mass="11559">MENLNEKNYKEKILDYSELLKAIGHPIRLCICFKLLKEDLNVTNLQDCLGVPQSTVSQHLSILKSKKIISGNRNGVEVIYSLINKDIRKIVSTLFDEIEIN</sequence>
<dbReference type="Pfam" id="PF01022">
    <property type="entry name" value="HTH_5"/>
    <property type="match status" value="1"/>
</dbReference>
<evidence type="ECO:0000256" key="2">
    <source>
        <dbReference type="ARBA" id="ARBA00023125"/>
    </source>
</evidence>
<dbReference type="RefSeq" id="WP_084133475.1">
    <property type="nucleotide sequence ID" value="NZ_FQXM01000008.1"/>
</dbReference>
<dbReference type="InterPro" id="IPR011991">
    <property type="entry name" value="ArsR-like_HTH"/>
</dbReference>
<dbReference type="GO" id="GO:0003700">
    <property type="term" value="F:DNA-binding transcription factor activity"/>
    <property type="evidence" value="ECO:0007669"/>
    <property type="project" value="InterPro"/>
</dbReference>
<keyword evidence="1" id="KW-0805">Transcription regulation</keyword>
<keyword evidence="2" id="KW-0238">DNA-binding</keyword>
<dbReference type="InterPro" id="IPR036390">
    <property type="entry name" value="WH_DNA-bd_sf"/>
</dbReference>
<reference evidence="5 6" key="1">
    <citation type="submission" date="2016-11" db="EMBL/GenBank/DDBJ databases">
        <authorList>
            <person name="Jaros S."/>
            <person name="Januszkiewicz K."/>
            <person name="Wedrychowicz H."/>
        </authorList>
    </citation>
    <scope>NUCLEOTIDE SEQUENCE [LARGE SCALE GENOMIC DNA]</scope>
    <source>
        <strain evidence="5 6">DSM 8605</strain>
    </source>
</reference>
<dbReference type="GO" id="GO:0003677">
    <property type="term" value="F:DNA binding"/>
    <property type="evidence" value="ECO:0007669"/>
    <property type="project" value="UniProtKB-KW"/>
</dbReference>
<keyword evidence="3" id="KW-0804">Transcription</keyword>
<dbReference type="InterPro" id="IPR001845">
    <property type="entry name" value="HTH_ArsR_DNA-bd_dom"/>
</dbReference>
<keyword evidence="6" id="KW-1185">Reference proteome</keyword>
<dbReference type="SMART" id="SM00418">
    <property type="entry name" value="HTH_ARSR"/>
    <property type="match status" value="1"/>
</dbReference>
<dbReference type="PROSITE" id="PS50987">
    <property type="entry name" value="HTH_ARSR_2"/>
    <property type="match status" value="1"/>
</dbReference>
<evidence type="ECO:0000313" key="5">
    <source>
        <dbReference type="EMBL" id="SHH63209.1"/>
    </source>
</evidence>
<accession>A0A1M5UJR1</accession>
<evidence type="ECO:0000313" key="6">
    <source>
        <dbReference type="Proteomes" id="UP000184447"/>
    </source>
</evidence>
<dbReference type="OrthoDB" id="1853739at2"/>
<gene>
    <name evidence="5" type="ORF">SAMN02745207_01773</name>
</gene>
<dbReference type="AlphaFoldDB" id="A0A1M5UJR1"/>
<dbReference type="NCBIfam" id="NF033788">
    <property type="entry name" value="HTH_metalloreg"/>
    <property type="match status" value="1"/>
</dbReference>
<dbReference type="PRINTS" id="PR00778">
    <property type="entry name" value="HTHARSR"/>
</dbReference>
<evidence type="ECO:0000256" key="3">
    <source>
        <dbReference type="ARBA" id="ARBA00023163"/>
    </source>
</evidence>
<dbReference type="InterPro" id="IPR051011">
    <property type="entry name" value="Metal_resp_trans_reg"/>
</dbReference>
<evidence type="ECO:0000256" key="1">
    <source>
        <dbReference type="ARBA" id="ARBA00023015"/>
    </source>
</evidence>
<dbReference type="InterPro" id="IPR036388">
    <property type="entry name" value="WH-like_DNA-bd_sf"/>
</dbReference>
<feature type="domain" description="HTH arsR-type" evidence="4">
    <location>
        <begin position="4"/>
        <end position="101"/>
    </location>
</feature>
<dbReference type="PANTHER" id="PTHR43132">
    <property type="entry name" value="ARSENICAL RESISTANCE OPERON REPRESSOR ARSR-RELATED"/>
    <property type="match status" value="1"/>
</dbReference>
<dbReference type="EMBL" id="FQXM01000008">
    <property type="protein sequence ID" value="SHH63209.1"/>
    <property type="molecule type" value="Genomic_DNA"/>
</dbReference>
<dbReference type="CDD" id="cd00090">
    <property type="entry name" value="HTH_ARSR"/>
    <property type="match status" value="1"/>
</dbReference>
<dbReference type="SUPFAM" id="SSF46785">
    <property type="entry name" value="Winged helix' DNA-binding domain"/>
    <property type="match status" value="1"/>
</dbReference>
<proteinExistence type="predicted"/>
<dbReference type="Gene3D" id="1.10.10.10">
    <property type="entry name" value="Winged helix-like DNA-binding domain superfamily/Winged helix DNA-binding domain"/>
    <property type="match status" value="1"/>
</dbReference>
<protein>
    <submittedName>
        <fullName evidence="5">Transcriptional regulator, ArsR family</fullName>
    </submittedName>
</protein>
<organism evidence="5 6">
    <name type="scientific">Clostridium grantii DSM 8605</name>
    <dbReference type="NCBI Taxonomy" id="1121316"/>
    <lineage>
        <taxon>Bacteria</taxon>
        <taxon>Bacillati</taxon>
        <taxon>Bacillota</taxon>
        <taxon>Clostridia</taxon>
        <taxon>Eubacteriales</taxon>
        <taxon>Clostridiaceae</taxon>
        <taxon>Clostridium</taxon>
    </lineage>
</organism>